<feature type="compositionally biased region" description="Basic and acidic residues" evidence="1">
    <location>
        <begin position="139"/>
        <end position="150"/>
    </location>
</feature>
<proteinExistence type="predicted"/>
<evidence type="ECO:0000313" key="2">
    <source>
        <dbReference type="EMBL" id="KAF7778584.1"/>
    </source>
</evidence>
<evidence type="ECO:0000313" key="3">
    <source>
        <dbReference type="Proteomes" id="UP000629468"/>
    </source>
</evidence>
<gene>
    <name evidence="2" type="ORF">Agabi119p4_2929</name>
</gene>
<sequence>MIVASRGMSITRPKTRLVQDVVHSLVREAYRRYLDSSVDFESQDTARLLQFRKDVLQNDAKMNQYQHQWPTDAYGKIWSRSYRWRQARTDMKRRNESRYRWKTSASEKNERPVGSTGRLLARKIRITFVGKPPKHHFTRNFEQRTNRGDQDEAQQEEDELALTESRSQNGLSVKSSECLPSSYFTSTRGMQGAHQPSTTQTTAQENPSLLKRYPSPCAFCNYLPIIPKDIRGQVLNLFFDIPHVVSRLESSGLVHDLHLETLLSWDREDRQEFCNRLPHNLFSTLDLTTITMRLVEEPWLQSKGLITTSATNTQGERQRTVEDQCENVPWPDDSVKRLLMTSPDILSELKQAMGQNGSDELLTRLKELADQHGAVFLQNYRPYEQMSCGRLNDTVKKILEAEQRLCCFEDAWPVRFYLQRRASDQSQQPPRPECNATNAAPDFSNDHKHPTTANAHESTQISTDSECPIHLQPDLTRVPDSIVKFFSKHCSQELLIPLVLVGVTTDQQFEILRSMSPEQVEGLVTRTDQHAARASLNSFQCVLLKILLRD</sequence>
<feature type="compositionally biased region" description="Polar residues" evidence="1">
    <location>
        <begin position="164"/>
        <end position="205"/>
    </location>
</feature>
<dbReference type="AlphaFoldDB" id="A0A8H7KIU4"/>
<dbReference type="Proteomes" id="UP000629468">
    <property type="component" value="Unassembled WGS sequence"/>
</dbReference>
<dbReference type="EMBL" id="JABXXO010000004">
    <property type="protein sequence ID" value="KAF7778584.1"/>
    <property type="molecule type" value="Genomic_DNA"/>
</dbReference>
<accession>A0A8H7KIU4</accession>
<comment type="caution">
    <text evidence="2">The sequence shown here is derived from an EMBL/GenBank/DDBJ whole genome shotgun (WGS) entry which is preliminary data.</text>
</comment>
<name>A0A8H7KIU4_AGABI</name>
<reference evidence="2 3" key="1">
    <citation type="journal article" name="Sci. Rep.">
        <title>Telomere-to-telomere assembled and centromere annotated genomes of the two main subspecies of the button mushroom Agaricus bisporus reveal especially polymorphic chromosome ends.</title>
        <authorList>
            <person name="Sonnenberg A.S.M."/>
            <person name="Sedaghat-Telgerd N."/>
            <person name="Lavrijssen B."/>
            <person name="Ohm R.A."/>
            <person name="Hendrickx P.M."/>
            <person name="Scholtmeijer K."/>
            <person name="Baars J.J.P."/>
            <person name="van Peer A."/>
        </authorList>
    </citation>
    <scope>NUCLEOTIDE SEQUENCE [LARGE SCALE GENOMIC DNA]</scope>
    <source>
        <strain evidence="2 3">H119_p4</strain>
    </source>
</reference>
<feature type="compositionally biased region" description="Acidic residues" evidence="1">
    <location>
        <begin position="151"/>
        <end position="161"/>
    </location>
</feature>
<protein>
    <submittedName>
        <fullName evidence="2">Uncharacterized protein</fullName>
    </submittedName>
</protein>
<feature type="region of interest" description="Disordered" evidence="1">
    <location>
        <begin position="133"/>
        <end position="205"/>
    </location>
</feature>
<organism evidence="2 3">
    <name type="scientific">Agaricus bisporus var. burnettii</name>
    <dbReference type="NCBI Taxonomy" id="192524"/>
    <lineage>
        <taxon>Eukaryota</taxon>
        <taxon>Fungi</taxon>
        <taxon>Dikarya</taxon>
        <taxon>Basidiomycota</taxon>
        <taxon>Agaricomycotina</taxon>
        <taxon>Agaricomycetes</taxon>
        <taxon>Agaricomycetidae</taxon>
        <taxon>Agaricales</taxon>
        <taxon>Agaricineae</taxon>
        <taxon>Agaricaceae</taxon>
        <taxon>Agaricus</taxon>
    </lineage>
</organism>
<feature type="region of interest" description="Disordered" evidence="1">
    <location>
        <begin position="422"/>
        <end position="463"/>
    </location>
</feature>
<evidence type="ECO:0000256" key="1">
    <source>
        <dbReference type="SAM" id="MobiDB-lite"/>
    </source>
</evidence>
<feature type="compositionally biased region" description="Polar residues" evidence="1">
    <location>
        <begin position="451"/>
        <end position="463"/>
    </location>
</feature>